<keyword evidence="1" id="KW-1133">Transmembrane helix</keyword>
<dbReference type="OrthoDB" id="2677607at2"/>
<feature type="transmembrane region" description="Helical" evidence="1">
    <location>
        <begin position="217"/>
        <end position="246"/>
    </location>
</feature>
<sequence length="276" mass="31818">MTYVRSGWGHLKKQFPSVIILFLYQLLWGFFLYRLVDTAVTSVLQRYPDPSLSDLSRILFLVEGQIGLRENPDIAMYFWILVSMVAIRLVLAPLIQAGILYGLMPQESRKSGLPLFRGMQVFGKPLFLFYLLELILILVPAFWIVPKLNHLWPSLLQTGSDLPTILTIGGYALGWVCYIWILRQCLLFAQFGYLFKMGTWGALLTCIRYLLPGIGISLLLGIFSFTVFMLFGTISWFWTGLIALILQQLHPLFRSIFKVWQVTSQYQLWETKSQKS</sequence>
<feature type="transmembrane region" description="Helical" evidence="1">
    <location>
        <begin position="165"/>
        <end position="181"/>
    </location>
</feature>
<dbReference type="EMBL" id="RZNY01000032">
    <property type="protein sequence ID" value="RUT41325.1"/>
    <property type="molecule type" value="Genomic_DNA"/>
</dbReference>
<name>A0A3S1K0X8_9BACL</name>
<feature type="transmembrane region" description="Helical" evidence="1">
    <location>
        <begin position="77"/>
        <end position="104"/>
    </location>
</feature>
<keyword evidence="1" id="KW-0472">Membrane</keyword>
<dbReference type="Proteomes" id="UP000279446">
    <property type="component" value="Unassembled WGS sequence"/>
</dbReference>
<feature type="transmembrane region" description="Helical" evidence="1">
    <location>
        <begin position="193"/>
        <end position="211"/>
    </location>
</feature>
<gene>
    <name evidence="2" type="ORF">EJP82_24020</name>
</gene>
<feature type="transmembrane region" description="Helical" evidence="1">
    <location>
        <begin position="125"/>
        <end position="145"/>
    </location>
</feature>
<evidence type="ECO:0000256" key="1">
    <source>
        <dbReference type="SAM" id="Phobius"/>
    </source>
</evidence>
<dbReference type="RefSeq" id="WP_127194594.1">
    <property type="nucleotide sequence ID" value="NZ_RZNY01000032.1"/>
</dbReference>
<dbReference type="AlphaFoldDB" id="A0A3S1K0X8"/>
<proteinExistence type="predicted"/>
<feature type="transmembrane region" description="Helical" evidence="1">
    <location>
        <begin position="15"/>
        <end position="36"/>
    </location>
</feature>
<comment type="caution">
    <text evidence="2">The sequence shown here is derived from an EMBL/GenBank/DDBJ whole genome shotgun (WGS) entry which is preliminary data.</text>
</comment>
<organism evidence="2 3">
    <name type="scientific">Paenibacillus anaericanus</name>
    <dbReference type="NCBI Taxonomy" id="170367"/>
    <lineage>
        <taxon>Bacteria</taxon>
        <taxon>Bacillati</taxon>
        <taxon>Bacillota</taxon>
        <taxon>Bacilli</taxon>
        <taxon>Bacillales</taxon>
        <taxon>Paenibacillaceae</taxon>
        <taxon>Paenibacillus</taxon>
    </lineage>
</organism>
<protein>
    <recommendedName>
        <fullName evidence="4">DUF975 family protein</fullName>
    </recommendedName>
</protein>
<keyword evidence="1" id="KW-0812">Transmembrane</keyword>
<accession>A0A3S1K0X8</accession>
<evidence type="ECO:0000313" key="2">
    <source>
        <dbReference type="EMBL" id="RUT41325.1"/>
    </source>
</evidence>
<evidence type="ECO:0008006" key="4">
    <source>
        <dbReference type="Google" id="ProtNLM"/>
    </source>
</evidence>
<evidence type="ECO:0000313" key="3">
    <source>
        <dbReference type="Proteomes" id="UP000279446"/>
    </source>
</evidence>
<reference evidence="2 3" key="1">
    <citation type="submission" date="2018-12" db="EMBL/GenBank/DDBJ databases">
        <authorList>
            <person name="Sun L."/>
            <person name="Chen Z."/>
        </authorList>
    </citation>
    <scope>NUCLEOTIDE SEQUENCE [LARGE SCALE GENOMIC DNA]</scope>
    <source>
        <strain evidence="2 3">DSM 15890</strain>
    </source>
</reference>
<keyword evidence="3" id="KW-1185">Reference proteome</keyword>